<protein>
    <submittedName>
        <fullName evidence="3">Uncharacterized protein</fullName>
    </submittedName>
</protein>
<name>A0ABP9WH39_9MICO</name>
<gene>
    <name evidence="3" type="ORF">Lsed01_00853</name>
</gene>
<feature type="region of interest" description="Disordered" evidence="2">
    <location>
        <begin position="1"/>
        <end position="34"/>
    </location>
</feature>
<feature type="coiled-coil region" evidence="1">
    <location>
        <begin position="47"/>
        <end position="81"/>
    </location>
</feature>
<evidence type="ECO:0000313" key="3">
    <source>
        <dbReference type="EMBL" id="GAA5518426.1"/>
    </source>
</evidence>
<sequence length="412" mass="45953">MDTKPSVAVSDSSSSTPLEPYYDRQPVASNDKEKNIMCYPKPGPRCEGHLKQKVATAERRAEAAQARLALLESLKEATKQERREALGPKYRPAKFDRDLASAQAEHDRWQGRVDAFAKEAEEERQMRATWGESPRQMNRERYLKQVQAQKAKEAAREASQARKAAEQERVKEERKANPPTKYANAKPNTYGGRCPECEQYVEPGAGILVTRQGKKRSMHRPGECPTAEQVEQKKQEAAAYAAKPHPNKYAGKCGRCEGWVREQEGLTFKRDGNWYLVHGADTSACEDASEAANIYQKPCSQCGGVVGPRAGRSRKVAGKWVTFHSDGDCMSEEEVTAERERIAKEKAAQEEERRKNWTPKPNQYAGRCVGCGGRVPAGLGFLIQTEDGYGAVHKFDSCMTDADAMTGWAQYA</sequence>
<comment type="caution">
    <text evidence="3">The sequence shown here is derived from an EMBL/GenBank/DDBJ whole genome shotgun (WGS) entry which is preliminary data.</text>
</comment>
<keyword evidence="4" id="KW-1185">Reference proteome</keyword>
<evidence type="ECO:0000313" key="4">
    <source>
        <dbReference type="Proteomes" id="UP001426770"/>
    </source>
</evidence>
<dbReference type="Proteomes" id="UP001426770">
    <property type="component" value="Unassembled WGS sequence"/>
</dbReference>
<reference evidence="3 4" key="1">
    <citation type="submission" date="2024-02" db="EMBL/GenBank/DDBJ databases">
        <title>Lysinimicrobium sediminis NBRC 112286.</title>
        <authorList>
            <person name="Ichikawa N."/>
            <person name="Katano-Makiyama Y."/>
            <person name="Hidaka K."/>
        </authorList>
    </citation>
    <scope>NUCLEOTIDE SEQUENCE [LARGE SCALE GENOMIC DNA]</scope>
    <source>
        <strain evidence="3 4">NBRC 112286</strain>
    </source>
</reference>
<accession>A0ABP9WH39</accession>
<feature type="compositionally biased region" description="Low complexity" evidence="2">
    <location>
        <begin position="1"/>
        <end position="15"/>
    </location>
</feature>
<organism evidence="3 4">
    <name type="scientific">Demequina sediminis</name>
    <dbReference type="NCBI Taxonomy" id="1930058"/>
    <lineage>
        <taxon>Bacteria</taxon>
        <taxon>Bacillati</taxon>
        <taxon>Actinomycetota</taxon>
        <taxon>Actinomycetes</taxon>
        <taxon>Micrococcales</taxon>
        <taxon>Demequinaceae</taxon>
        <taxon>Demequina</taxon>
    </lineage>
</organism>
<keyword evidence="1" id="KW-0175">Coiled coil</keyword>
<evidence type="ECO:0000256" key="1">
    <source>
        <dbReference type="SAM" id="Coils"/>
    </source>
</evidence>
<feature type="region of interest" description="Disordered" evidence="2">
    <location>
        <begin position="211"/>
        <end position="230"/>
    </location>
</feature>
<evidence type="ECO:0000256" key="2">
    <source>
        <dbReference type="SAM" id="MobiDB-lite"/>
    </source>
</evidence>
<feature type="region of interest" description="Disordered" evidence="2">
    <location>
        <begin position="150"/>
        <end position="187"/>
    </location>
</feature>
<proteinExistence type="predicted"/>
<dbReference type="EMBL" id="BAABRR010000003">
    <property type="protein sequence ID" value="GAA5518426.1"/>
    <property type="molecule type" value="Genomic_DNA"/>
</dbReference>
<feature type="compositionally biased region" description="Basic and acidic residues" evidence="2">
    <location>
        <begin position="150"/>
        <end position="176"/>
    </location>
</feature>
<dbReference type="RefSeq" id="WP_286214572.1">
    <property type="nucleotide sequence ID" value="NZ_AP027736.1"/>
</dbReference>